<evidence type="ECO:0000259" key="2">
    <source>
        <dbReference type="Pfam" id="PF12172"/>
    </source>
</evidence>
<dbReference type="InterPro" id="IPR022002">
    <property type="entry name" value="ChsH2_Znr"/>
</dbReference>
<name>A0A6J7GS47_9ZZZZ</name>
<feature type="domain" description="ChsH2 C-terminal OB-fold" evidence="1">
    <location>
        <begin position="59"/>
        <end position="121"/>
    </location>
</feature>
<evidence type="ECO:0000313" key="3">
    <source>
        <dbReference type="EMBL" id="CAB4910074.1"/>
    </source>
</evidence>
<dbReference type="InterPro" id="IPR002878">
    <property type="entry name" value="ChsH2_C"/>
</dbReference>
<proteinExistence type="predicted"/>
<protein>
    <submittedName>
        <fullName evidence="3">Unannotated protein</fullName>
    </submittedName>
</protein>
<dbReference type="PANTHER" id="PTHR34075:SF5">
    <property type="entry name" value="BLR3430 PROTEIN"/>
    <property type="match status" value="1"/>
</dbReference>
<dbReference type="Pfam" id="PF12172">
    <property type="entry name" value="zf-ChsH2"/>
    <property type="match status" value="1"/>
</dbReference>
<dbReference type="InterPro" id="IPR012340">
    <property type="entry name" value="NA-bd_OB-fold"/>
</dbReference>
<gene>
    <name evidence="3" type="ORF">UFOPK3564_01170</name>
</gene>
<dbReference type="PANTHER" id="PTHR34075">
    <property type="entry name" value="BLR3430 PROTEIN"/>
    <property type="match status" value="1"/>
</dbReference>
<evidence type="ECO:0000259" key="1">
    <source>
        <dbReference type="Pfam" id="PF01796"/>
    </source>
</evidence>
<sequence>MSGVDVAERPRPEPSDLTRPFWEAAREHRLVRQVCDACGRGFFTPQIACPRCLSTAWTWTPSTGRGTVYSATVVHRAPYPGFTSPYHVVMVDLEEDWTMLSNLVGTGEAPVAIGSAVEVDWLELEDEITLPVFRPADEGSGR</sequence>
<feature type="domain" description="ChsH2 rubredoxin-like zinc ribbon" evidence="2">
    <location>
        <begin position="22"/>
        <end position="57"/>
    </location>
</feature>
<dbReference type="AlphaFoldDB" id="A0A6J7GS47"/>
<accession>A0A6J7GS47</accession>
<dbReference type="EMBL" id="CAFBMK010000052">
    <property type="protein sequence ID" value="CAB4910074.1"/>
    <property type="molecule type" value="Genomic_DNA"/>
</dbReference>
<dbReference type="SUPFAM" id="SSF50249">
    <property type="entry name" value="Nucleic acid-binding proteins"/>
    <property type="match status" value="1"/>
</dbReference>
<dbReference type="InterPro" id="IPR052513">
    <property type="entry name" value="Thioester_dehydratase-like"/>
</dbReference>
<reference evidence="3" key="1">
    <citation type="submission" date="2020-05" db="EMBL/GenBank/DDBJ databases">
        <authorList>
            <person name="Chiriac C."/>
            <person name="Salcher M."/>
            <person name="Ghai R."/>
            <person name="Kavagutti S V."/>
        </authorList>
    </citation>
    <scope>NUCLEOTIDE SEQUENCE</scope>
</reference>
<dbReference type="Pfam" id="PF01796">
    <property type="entry name" value="OB_ChsH2_C"/>
    <property type="match status" value="1"/>
</dbReference>
<organism evidence="3">
    <name type="scientific">freshwater metagenome</name>
    <dbReference type="NCBI Taxonomy" id="449393"/>
    <lineage>
        <taxon>unclassified sequences</taxon>
        <taxon>metagenomes</taxon>
        <taxon>ecological metagenomes</taxon>
    </lineage>
</organism>
<dbReference type="Gene3D" id="6.10.30.10">
    <property type="match status" value="1"/>
</dbReference>